<evidence type="ECO:0000313" key="2">
    <source>
        <dbReference type="EMBL" id="PIR46168.1"/>
    </source>
</evidence>
<feature type="compositionally biased region" description="Pro residues" evidence="1">
    <location>
        <begin position="184"/>
        <end position="195"/>
    </location>
</feature>
<dbReference type="AlphaFoldDB" id="A0A2H0RI42"/>
<evidence type="ECO:0000256" key="1">
    <source>
        <dbReference type="SAM" id="MobiDB-lite"/>
    </source>
</evidence>
<feature type="compositionally biased region" description="Low complexity" evidence="1">
    <location>
        <begin position="160"/>
        <end position="183"/>
    </location>
</feature>
<feature type="region of interest" description="Disordered" evidence="1">
    <location>
        <begin position="147"/>
        <end position="202"/>
    </location>
</feature>
<reference evidence="2 3" key="1">
    <citation type="submission" date="2017-09" db="EMBL/GenBank/DDBJ databases">
        <title>Depth-based differentiation of microbial function through sediment-hosted aquifers and enrichment of novel symbionts in the deep terrestrial subsurface.</title>
        <authorList>
            <person name="Probst A.J."/>
            <person name="Ladd B."/>
            <person name="Jarett J.K."/>
            <person name="Geller-Mcgrath D.E."/>
            <person name="Sieber C.M."/>
            <person name="Emerson J.B."/>
            <person name="Anantharaman K."/>
            <person name="Thomas B.C."/>
            <person name="Malmstrom R."/>
            <person name="Stieglmeier M."/>
            <person name="Klingl A."/>
            <person name="Woyke T."/>
            <person name="Ryan C.M."/>
            <person name="Banfield J.F."/>
        </authorList>
    </citation>
    <scope>NUCLEOTIDE SEQUENCE [LARGE SCALE GENOMIC DNA]</scope>
    <source>
        <strain evidence="2">CG10_big_fil_rev_8_21_14_0_10_49_38</strain>
    </source>
</reference>
<feature type="region of interest" description="Disordered" evidence="1">
    <location>
        <begin position="118"/>
        <end position="137"/>
    </location>
</feature>
<gene>
    <name evidence="2" type="ORF">COV08_01105</name>
</gene>
<comment type="caution">
    <text evidence="2">The sequence shown here is derived from an EMBL/GenBank/DDBJ whole genome shotgun (WGS) entry which is preliminary data.</text>
</comment>
<name>A0A2H0RI42_9BACT</name>
<feature type="non-terminal residue" evidence="2">
    <location>
        <position position="1"/>
    </location>
</feature>
<dbReference type="Proteomes" id="UP000230431">
    <property type="component" value="Unassembled WGS sequence"/>
</dbReference>
<evidence type="ECO:0000313" key="3">
    <source>
        <dbReference type="Proteomes" id="UP000230431"/>
    </source>
</evidence>
<proteinExistence type="predicted"/>
<sequence>TLVTTDSDGYKGLSLIGLIPAIVGAIQEQQAKIQALVLSSGQSLAGQLVAQIQAVAGVFERLKAGWLEVEEGITIKDRATGAYYCLYVENGIQKSLSGRCDEVLLATPPTIEPTVIVPEETEPEPEPEPESSSEAVAVPVTAETVEPLDESIVAVPESAPESSTEIAPETTEIEPVLIPSEPAVAPPVPPEPGPVVTPAEES</sequence>
<feature type="compositionally biased region" description="Acidic residues" evidence="1">
    <location>
        <begin position="119"/>
        <end position="131"/>
    </location>
</feature>
<dbReference type="EMBL" id="PCYK01000007">
    <property type="protein sequence ID" value="PIR46168.1"/>
    <property type="molecule type" value="Genomic_DNA"/>
</dbReference>
<accession>A0A2H0RI42</accession>
<protein>
    <recommendedName>
        <fullName evidence="4">Peptidase S74 domain-containing protein</fullName>
    </recommendedName>
</protein>
<evidence type="ECO:0008006" key="4">
    <source>
        <dbReference type="Google" id="ProtNLM"/>
    </source>
</evidence>
<organism evidence="2 3">
    <name type="scientific">Candidatus Vogelbacteria bacterium CG10_big_fil_rev_8_21_14_0_10_49_38</name>
    <dbReference type="NCBI Taxonomy" id="1975043"/>
    <lineage>
        <taxon>Bacteria</taxon>
        <taxon>Candidatus Vogeliibacteriota</taxon>
    </lineage>
</organism>